<dbReference type="AlphaFoldDB" id="A0A8J2S9U5"/>
<dbReference type="EMBL" id="CAKKNE010000001">
    <property type="protein sequence ID" value="CAH0366348.1"/>
    <property type="molecule type" value="Genomic_DNA"/>
</dbReference>
<dbReference type="Proteomes" id="UP000789595">
    <property type="component" value="Unassembled WGS sequence"/>
</dbReference>
<dbReference type="SUPFAM" id="SSF48403">
    <property type="entry name" value="Ankyrin repeat"/>
    <property type="match status" value="1"/>
</dbReference>
<dbReference type="Pfam" id="PF12796">
    <property type="entry name" value="Ank_2"/>
    <property type="match status" value="2"/>
</dbReference>
<dbReference type="SMART" id="SM00248">
    <property type="entry name" value="ANK"/>
    <property type="match status" value="3"/>
</dbReference>
<keyword evidence="3" id="KW-1185">Reference proteome</keyword>
<comment type="caution">
    <text evidence="2">The sequence shown here is derived from an EMBL/GenBank/DDBJ whole genome shotgun (WGS) entry which is preliminary data.</text>
</comment>
<proteinExistence type="predicted"/>
<dbReference type="PROSITE" id="PS50088">
    <property type="entry name" value="ANK_REPEAT"/>
    <property type="match status" value="2"/>
</dbReference>
<dbReference type="InterPro" id="IPR036770">
    <property type="entry name" value="Ankyrin_rpt-contain_sf"/>
</dbReference>
<dbReference type="InterPro" id="IPR002110">
    <property type="entry name" value="Ankyrin_rpt"/>
</dbReference>
<evidence type="ECO:0000256" key="1">
    <source>
        <dbReference type="PROSITE-ProRule" id="PRU00023"/>
    </source>
</evidence>
<dbReference type="PROSITE" id="PS50297">
    <property type="entry name" value="ANK_REP_REGION"/>
    <property type="match status" value="2"/>
</dbReference>
<feature type="repeat" description="ANK" evidence="1">
    <location>
        <begin position="51"/>
        <end position="83"/>
    </location>
</feature>
<keyword evidence="1" id="KW-0040">ANK repeat</keyword>
<protein>
    <submittedName>
        <fullName evidence="2">Uncharacterized protein</fullName>
    </submittedName>
</protein>
<reference evidence="2" key="1">
    <citation type="submission" date="2021-11" db="EMBL/GenBank/DDBJ databases">
        <authorList>
            <consortium name="Genoscope - CEA"/>
            <person name="William W."/>
        </authorList>
    </citation>
    <scope>NUCLEOTIDE SEQUENCE</scope>
</reference>
<gene>
    <name evidence="2" type="ORF">PECAL_1P28370</name>
</gene>
<name>A0A8J2S9U5_9STRA</name>
<dbReference type="PANTHER" id="PTHR24118:SF99">
    <property type="entry name" value="POTE ANKYRIN DOMAIN FAMILY MEMBER 3C-RELATED"/>
    <property type="match status" value="1"/>
</dbReference>
<evidence type="ECO:0000313" key="3">
    <source>
        <dbReference type="Proteomes" id="UP000789595"/>
    </source>
</evidence>
<evidence type="ECO:0000313" key="2">
    <source>
        <dbReference type="EMBL" id="CAH0366348.1"/>
    </source>
</evidence>
<feature type="repeat" description="ANK" evidence="1">
    <location>
        <begin position="117"/>
        <end position="149"/>
    </location>
</feature>
<dbReference type="PANTHER" id="PTHR24118">
    <property type="entry name" value="POTE ANKYRIN DOMAIN"/>
    <property type="match status" value="1"/>
</dbReference>
<dbReference type="OrthoDB" id="546434at2759"/>
<dbReference type="Gene3D" id="1.25.40.20">
    <property type="entry name" value="Ankyrin repeat-containing domain"/>
    <property type="match status" value="2"/>
</dbReference>
<organism evidence="2 3">
    <name type="scientific">Pelagomonas calceolata</name>
    <dbReference type="NCBI Taxonomy" id="35677"/>
    <lineage>
        <taxon>Eukaryota</taxon>
        <taxon>Sar</taxon>
        <taxon>Stramenopiles</taxon>
        <taxon>Ochrophyta</taxon>
        <taxon>Pelagophyceae</taxon>
        <taxon>Pelagomonadales</taxon>
        <taxon>Pelagomonadaceae</taxon>
        <taxon>Pelagomonas</taxon>
    </lineage>
</organism>
<sequence length="310" mass="32485">MAAFGVSEEPVDDEAATFDAVRLVFKGDADGLQALLDKKPNAAKGHDDTFNDATALHVAVGETQPACARALLNAGADANARDVERRTPLHQVDANCPRVLIDILVAGGGDVKATDARGWTPLHAAAAAMAVNACAALLTNGADAAAKAKDGLTALDIATAGDPDDVDDLNFADLGLDDADGEDPGPLPRRNHFLVEMLVKAGAGAPGDFKWLAPDLDRHDFELKPGADVDAYAAGEIVELTVTAAVDDFSSDESDGEESDTVEATARFMLVERKDDLWRGYLVDTVLPEKAPQLMLLPGRELVVSVAKPP</sequence>
<accession>A0A8J2S9U5</accession>